<dbReference type="InterPro" id="IPR011009">
    <property type="entry name" value="Kinase-like_dom_sf"/>
</dbReference>
<dbReference type="PROSITE" id="PS00108">
    <property type="entry name" value="PROTEIN_KINASE_ST"/>
    <property type="match status" value="1"/>
</dbReference>
<organism evidence="9 10">
    <name type="scientific">Thermomonospora cellulosilytica</name>
    <dbReference type="NCBI Taxonomy" id="1411118"/>
    <lineage>
        <taxon>Bacteria</taxon>
        <taxon>Bacillati</taxon>
        <taxon>Actinomycetota</taxon>
        <taxon>Actinomycetes</taxon>
        <taxon>Streptosporangiales</taxon>
        <taxon>Thermomonosporaceae</taxon>
        <taxon>Thermomonospora</taxon>
    </lineage>
</organism>
<dbReference type="Gene3D" id="3.30.200.20">
    <property type="entry name" value="Phosphorylase Kinase, domain 1"/>
    <property type="match status" value="1"/>
</dbReference>
<keyword evidence="3 9" id="KW-0418">Kinase</keyword>
<feature type="compositionally biased region" description="Pro residues" evidence="6">
    <location>
        <begin position="320"/>
        <end position="332"/>
    </location>
</feature>
<comment type="caution">
    <text evidence="9">The sequence shown here is derived from an EMBL/GenBank/DDBJ whole genome shotgun (WGS) entry which is preliminary data.</text>
</comment>
<feature type="compositionally biased region" description="Pro residues" evidence="6">
    <location>
        <begin position="381"/>
        <end position="402"/>
    </location>
</feature>
<evidence type="ECO:0000313" key="10">
    <source>
        <dbReference type="Proteomes" id="UP000539313"/>
    </source>
</evidence>
<evidence type="ECO:0000256" key="3">
    <source>
        <dbReference type="ARBA" id="ARBA00022777"/>
    </source>
</evidence>
<dbReference type="PROSITE" id="PS50011">
    <property type="entry name" value="PROTEIN_KINASE_DOM"/>
    <property type="match status" value="1"/>
</dbReference>
<dbReference type="InterPro" id="IPR000719">
    <property type="entry name" value="Prot_kinase_dom"/>
</dbReference>
<dbReference type="EMBL" id="JACJII010000001">
    <property type="protein sequence ID" value="MBA9007349.1"/>
    <property type="molecule type" value="Genomic_DNA"/>
</dbReference>
<name>A0A7W3RC09_9ACTN</name>
<feature type="transmembrane region" description="Helical" evidence="7">
    <location>
        <begin position="575"/>
        <end position="595"/>
    </location>
</feature>
<evidence type="ECO:0000259" key="8">
    <source>
        <dbReference type="PROSITE" id="PS50011"/>
    </source>
</evidence>
<feature type="compositionally biased region" description="Pro residues" evidence="6">
    <location>
        <begin position="343"/>
        <end position="355"/>
    </location>
</feature>
<keyword evidence="7" id="KW-1133">Transmembrane helix</keyword>
<accession>A0A7W3RC09</accession>
<proteinExistence type="predicted"/>
<dbReference type="AlphaFoldDB" id="A0A7W3RC09"/>
<dbReference type="InterPro" id="IPR008271">
    <property type="entry name" value="Ser/Thr_kinase_AS"/>
</dbReference>
<dbReference type="GO" id="GO:0005524">
    <property type="term" value="F:ATP binding"/>
    <property type="evidence" value="ECO:0007669"/>
    <property type="project" value="UniProtKB-UniRule"/>
</dbReference>
<evidence type="ECO:0000256" key="6">
    <source>
        <dbReference type="SAM" id="MobiDB-lite"/>
    </source>
</evidence>
<dbReference type="SMART" id="SM00220">
    <property type="entry name" value="S_TKc"/>
    <property type="match status" value="1"/>
</dbReference>
<keyword evidence="4 5" id="KW-0067">ATP-binding</keyword>
<dbReference type="InterPro" id="IPR017441">
    <property type="entry name" value="Protein_kinase_ATP_BS"/>
</dbReference>
<feature type="binding site" evidence="5">
    <location>
        <position position="42"/>
    </location>
    <ligand>
        <name>ATP</name>
        <dbReference type="ChEBI" id="CHEBI:30616"/>
    </ligand>
</feature>
<dbReference type="Gene3D" id="1.10.510.10">
    <property type="entry name" value="Transferase(Phosphotransferase) domain 1"/>
    <property type="match status" value="1"/>
</dbReference>
<protein>
    <submittedName>
        <fullName evidence="9">Serine/threonine protein kinase</fullName>
    </submittedName>
</protein>
<evidence type="ECO:0000256" key="7">
    <source>
        <dbReference type="SAM" id="Phobius"/>
    </source>
</evidence>
<keyword evidence="1" id="KW-0808">Transferase</keyword>
<reference evidence="9 10" key="1">
    <citation type="submission" date="2020-08" db="EMBL/GenBank/DDBJ databases">
        <title>Sequencing the genomes of 1000 actinobacteria strains.</title>
        <authorList>
            <person name="Klenk H.-P."/>
        </authorList>
    </citation>
    <scope>NUCLEOTIDE SEQUENCE [LARGE SCALE GENOMIC DNA]</scope>
    <source>
        <strain evidence="9 10">DSM 45823</strain>
    </source>
</reference>
<dbReference type="Proteomes" id="UP000539313">
    <property type="component" value="Unassembled WGS sequence"/>
</dbReference>
<dbReference type="CDD" id="cd14014">
    <property type="entry name" value="STKc_PknB_like"/>
    <property type="match status" value="1"/>
</dbReference>
<keyword evidence="9" id="KW-0723">Serine/threonine-protein kinase</keyword>
<dbReference type="RefSeq" id="WP_182707954.1">
    <property type="nucleotide sequence ID" value="NZ_JACJII010000001.1"/>
</dbReference>
<keyword evidence="7" id="KW-0812">Transmembrane</keyword>
<evidence type="ECO:0000256" key="1">
    <source>
        <dbReference type="ARBA" id="ARBA00022679"/>
    </source>
</evidence>
<gene>
    <name evidence="9" type="ORF">HNR21_006231</name>
</gene>
<keyword evidence="10" id="KW-1185">Reference proteome</keyword>
<evidence type="ECO:0000256" key="2">
    <source>
        <dbReference type="ARBA" id="ARBA00022741"/>
    </source>
</evidence>
<sequence>MKGVVTSEDRIGHYRLIRTLGEGGMGVVHLAEDAQGRQVAIKVLRPGVAGDATAVRRLAREVDSMRRVHSPHVAEILDADVTAARPYIVTQYVPGRTLEEVVEDPDGGPLYGPALQRLAVGLASALSAIHGAGIIHRDLKPGNVMLLDGEPIVIDFGIAQAADATRLTATGMVIGTPGYLAPEIIEGEDAGPPSDVHAWAATVAFAATGRPPFGSGSFESIFYRIMQGQPDLDGVPEALMPLIRAAMARNPAERPTAVSLVQLARRIHFEATITDQTRVDSFRAALSPEPPPVEEPPPTRRFDQVGEFSMPAPHGRTAPQPVPPPDPAPAPAQPRDFMGLLPPAAPPPGPPPAPGPYDRSYEAAPYPPPATEPRRRRREPQPQPQPQAPAPPPYDPYAPPARRPTAERPPVAPAAPAGATAADEARKPYGWYRFLSFAVLAALLGFAWLVPVMAVLVTIGGTLLLRMGDRAAKKMESRRTLRGPRSGDAVGAALRSPLALPGAAMATALLSAAALAVAFVVLLVVLVASPDLSATRSLAVAAMGVIGLLTLAPGSGAPRRQLVRIWGAVVPRREAAAPVALAVGLFAVVLIALSYGETPDTYPFQTLGLRLDDLRDDIRGIGGLWPW</sequence>
<feature type="region of interest" description="Disordered" evidence="6">
    <location>
        <begin position="285"/>
        <end position="420"/>
    </location>
</feature>
<evidence type="ECO:0000256" key="5">
    <source>
        <dbReference type="PROSITE-ProRule" id="PRU10141"/>
    </source>
</evidence>
<dbReference type="GO" id="GO:0004674">
    <property type="term" value="F:protein serine/threonine kinase activity"/>
    <property type="evidence" value="ECO:0007669"/>
    <property type="project" value="UniProtKB-KW"/>
</dbReference>
<keyword evidence="2 5" id="KW-0547">Nucleotide-binding</keyword>
<dbReference type="PANTHER" id="PTHR43289">
    <property type="entry name" value="MITOGEN-ACTIVATED PROTEIN KINASE KINASE KINASE 20-RELATED"/>
    <property type="match status" value="1"/>
</dbReference>
<feature type="transmembrane region" description="Helical" evidence="7">
    <location>
        <begin position="434"/>
        <end position="465"/>
    </location>
</feature>
<dbReference type="SUPFAM" id="SSF56112">
    <property type="entry name" value="Protein kinase-like (PK-like)"/>
    <property type="match status" value="1"/>
</dbReference>
<feature type="transmembrane region" description="Helical" evidence="7">
    <location>
        <begin position="503"/>
        <end position="528"/>
    </location>
</feature>
<keyword evidence="7" id="KW-0472">Membrane</keyword>
<dbReference type="PROSITE" id="PS00107">
    <property type="entry name" value="PROTEIN_KINASE_ATP"/>
    <property type="match status" value="1"/>
</dbReference>
<evidence type="ECO:0000256" key="4">
    <source>
        <dbReference type="ARBA" id="ARBA00022840"/>
    </source>
</evidence>
<dbReference type="Pfam" id="PF00069">
    <property type="entry name" value="Pkinase"/>
    <property type="match status" value="1"/>
</dbReference>
<dbReference type="PANTHER" id="PTHR43289:SF34">
    <property type="entry name" value="SERINE_THREONINE-PROTEIN KINASE YBDM-RELATED"/>
    <property type="match status" value="1"/>
</dbReference>
<evidence type="ECO:0000313" key="9">
    <source>
        <dbReference type="EMBL" id="MBA9007349.1"/>
    </source>
</evidence>
<feature type="domain" description="Protein kinase" evidence="8">
    <location>
        <begin position="14"/>
        <end position="269"/>
    </location>
</feature>
<feature type="transmembrane region" description="Helical" evidence="7">
    <location>
        <begin position="534"/>
        <end position="554"/>
    </location>
</feature>